<dbReference type="EMBL" id="CP064791">
    <property type="protein sequence ID" value="QSG14884.1"/>
    <property type="molecule type" value="Genomic_DNA"/>
</dbReference>
<keyword evidence="2" id="KW-0969">Cilium</keyword>
<name>A0A897NR26_9EURY</name>
<feature type="transmembrane region" description="Helical" evidence="1">
    <location>
        <begin position="18"/>
        <end position="36"/>
    </location>
</feature>
<proteinExistence type="predicted"/>
<dbReference type="Pfam" id="PF23958">
    <property type="entry name" value="DUF7287"/>
    <property type="match status" value="1"/>
</dbReference>
<reference evidence="2 3" key="1">
    <citation type="submission" date="2020-11" db="EMBL/GenBank/DDBJ databases">
        <title>Carbohydrate-dependent, anaerobic sulfur respiration: A novel catabolism in halophilic archaea.</title>
        <authorList>
            <person name="Sorokin D.Y."/>
            <person name="Messina E."/>
            <person name="Smedile F."/>
            <person name="La Cono V."/>
            <person name="Hallsworth J.E."/>
            <person name="Yakimov M.M."/>
        </authorList>
    </citation>
    <scope>NUCLEOTIDE SEQUENCE [LARGE SCALE GENOMIC DNA]</scope>
    <source>
        <strain evidence="2 3">HSR-Est</strain>
    </source>
</reference>
<dbReference type="RefSeq" id="WP_229122931.1">
    <property type="nucleotide sequence ID" value="NZ_CP064791.1"/>
</dbReference>
<dbReference type="Proteomes" id="UP000663292">
    <property type="component" value="Chromosome"/>
</dbReference>
<protein>
    <submittedName>
        <fullName evidence="2">Putative pilin/flagellin</fullName>
    </submittedName>
</protein>
<evidence type="ECO:0000256" key="1">
    <source>
        <dbReference type="SAM" id="Phobius"/>
    </source>
</evidence>
<accession>A0A897NR26</accession>
<dbReference type="AlphaFoldDB" id="A0A897NR26"/>
<evidence type="ECO:0000313" key="3">
    <source>
        <dbReference type="Proteomes" id="UP000663292"/>
    </source>
</evidence>
<gene>
    <name evidence="2" type="ORF">HSEST_1352</name>
</gene>
<keyword evidence="1" id="KW-0812">Transmembrane</keyword>
<keyword evidence="2" id="KW-0282">Flagellum</keyword>
<sequence>MGRGRFLTDERGQTLQDYVVGVVVVLLATFFVIAYLPNVFASYDSPTDGIRSSQADRVAEYILTNYSVEDQSHELRYDGPGGLHDTLSTEAGMNALRDQTSLNTSTDRRLPPDIQVFLVNASTLSDRDELVPAVHRGNTLSYGDTYRGQAAARSIRVVTMDNETICDPSCWLVVRVW</sequence>
<keyword evidence="1" id="KW-1133">Transmembrane helix</keyword>
<keyword evidence="2" id="KW-0966">Cell projection</keyword>
<keyword evidence="3" id="KW-1185">Reference proteome</keyword>
<organism evidence="2 3">
    <name type="scientific">Halapricum desulfuricans</name>
    <dbReference type="NCBI Taxonomy" id="2841257"/>
    <lineage>
        <taxon>Archaea</taxon>
        <taxon>Methanobacteriati</taxon>
        <taxon>Methanobacteriota</taxon>
        <taxon>Stenosarchaea group</taxon>
        <taxon>Halobacteria</taxon>
        <taxon>Halobacteriales</taxon>
        <taxon>Haloarculaceae</taxon>
        <taxon>Halapricum</taxon>
    </lineage>
</organism>
<dbReference type="InterPro" id="IPR056613">
    <property type="entry name" value="DUF7287"/>
</dbReference>
<dbReference type="GeneID" id="68857991"/>
<keyword evidence="1" id="KW-0472">Membrane</keyword>
<evidence type="ECO:0000313" key="2">
    <source>
        <dbReference type="EMBL" id="QSG14884.1"/>
    </source>
</evidence>